<dbReference type="Proteomes" id="UP000721045">
    <property type="component" value="Unassembled WGS sequence"/>
</dbReference>
<evidence type="ECO:0000313" key="2">
    <source>
        <dbReference type="Proteomes" id="UP000721045"/>
    </source>
</evidence>
<evidence type="ECO:0000313" key="1">
    <source>
        <dbReference type="EMBL" id="MBF1713176.1"/>
    </source>
</evidence>
<dbReference type="SUPFAM" id="SSF53633">
    <property type="entry name" value="Carbamate kinase-like"/>
    <property type="match status" value="1"/>
</dbReference>
<sequence>MVFVVELKVSNNDDTLSTQIVFMVQAELLVLLIDVDSFYTANPIHYLDAKGLNLIEKVISDSFEMVEVASHEADVFRDKIIKAVAVFYKRTQELEETEP</sequence>
<dbReference type="Gene3D" id="3.40.1160.10">
    <property type="entry name" value="Acetylglutamate kinase-like"/>
    <property type="match status" value="1"/>
</dbReference>
<dbReference type="InterPro" id="IPR036393">
    <property type="entry name" value="AceGlu_kinase-like_sf"/>
</dbReference>
<comment type="caution">
    <text evidence="1">The sequence shown here is derived from an EMBL/GenBank/DDBJ whole genome shotgun (WGS) entry which is preliminary data.</text>
</comment>
<dbReference type="EMBL" id="JABZYP010000017">
    <property type="protein sequence ID" value="MBF1713176.1"/>
    <property type="molecule type" value="Genomic_DNA"/>
</dbReference>
<reference evidence="1" key="1">
    <citation type="submission" date="2020-04" db="EMBL/GenBank/DDBJ databases">
        <title>Deep metagenomics examines the oral microbiome during advanced dental caries in children, revealing novel taxa and co-occurrences with host molecules.</title>
        <authorList>
            <person name="Baker J.L."/>
            <person name="Morton J.T."/>
            <person name="Dinis M."/>
            <person name="Alvarez R."/>
            <person name="Tran N.C."/>
            <person name="Knight R."/>
            <person name="Edlund A."/>
        </authorList>
    </citation>
    <scope>NUCLEOTIDE SEQUENCE</scope>
    <source>
        <strain evidence="1">JCVI_23_bin.22</strain>
    </source>
</reference>
<organism evidence="1 2">
    <name type="scientific">Streptococcus intermedius</name>
    <dbReference type="NCBI Taxonomy" id="1338"/>
    <lineage>
        <taxon>Bacteria</taxon>
        <taxon>Bacillati</taxon>
        <taxon>Bacillota</taxon>
        <taxon>Bacilli</taxon>
        <taxon>Lactobacillales</taxon>
        <taxon>Streptococcaceae</taxon>
        <taxon>Streptococcus</taxon>
        <taxon>Streptococcus anginosus group</taxon>
    </lineage>
</organism>
<name>A0A930RC22_STRIT</name>
<proteinExistence type="predicted"/>
<accession>A0A930RC22</accession>
<protein>
    <submittedName>
        <fullName evidence="1">Glutamate 5-kinase</fullName>
    </submittedName>
</protein>
<gene>
    <name evidence="1" type="ORF">HXO88_05515</name>
</gene>
<dbReference type="AlphaFoldDB" id="A0A930RC22"/>